<organism evidence="3 4">
    <name type="scientific">Pseudobacteriovorax antillogorgiicola</name>
    <dbReference type="NCBI Taxonomy" id="1513793"/>
    <lineage>
        <taxon>Bacteria</taxon>
        <taxon>Pseudomonadati</taxon>
        <taxon>Bdellovibrionota</taxon>
        <taxon>Oligoflexia</taxon>
        <taxon>Oligoflexales</taxon>
        <taxon>Pseudobacteriovoracaceae</taxon>
        <taxon>Pseudobacteriovorax</taxon>
    </lineage>
</organism>
<dbReference type="Pfam" id="PF09832">
    <property type="entry name" value="DUF2059"/>
    <property type="match status" value="1"/>
</dbReference>
<protein>
    <recommendedName>
        <fullName evidence="2">DUF2059 domain-containing protein</fullName>
    </recommendedName>
</protein>
<evidence type="ECO:0000313" key="3">
    <source>
        <dbReference type="EMBL" id="SMF52564.1"/>
    </source>
</evidence>
<gene>
    <name evidence="3" type="ORF">SAMN06296036_11663</name>
</gene>
<dbReference type="Proteomes" id="UP000192907">
    <property type="component" value="Unassembled WGS sequence"/>
</dbReference>
<feature type="domain" description="DUF2059" evidence="2">
    <location>
        <begin position="170"/>
        <end position="224"/>
    </location>
</feature>
<keyword evidence="1" id="KW-0175">Coiled coil</keyword>
<dbReference type="InterPro" id="IPR018637">
    <property type="entry name" value="DUF2059"/>
</dbReference>
<dbReference type="EMBL" id="FWZT01000016">
    <property type="protein sequence ID" value="SMF52564.1"/>
    <property type="molecule type" value="Genomic_DNA"/>
</dbReference>
<proteinExistence type="predicted"/>
<evidence type="ECO:0000313" key="4">
    <source>
        <dbReference type="Proteomes" id="UP000192907"/>
    </source>
</evidence>
<dbReference type="AlphaFoldDB" id="A0A1Y6CFM5"/>
<keyword evidence="4" id="KW-1185">Reference proteome</keyword>
<sequence>MIKQVVTASTAFAIGMLVSYGIYSPDQDKIASQMSTSEPVAQEEQASQESVNIPTASLALKEQVLQLNQENQELKLALKSLHSQPQATVSADGASSSSQYRYTPAEDTPDLRLGLAGEYFEVMAMDEQMSKMIEVSFDSMLQSEEGELDAEGVAAMKDVMKKYIAWEKWERSFYEIYAESFTANELQALIDFQKSEVGQAMVEKTPEITAKVMQTMGAGIQENQAKMAEEIEAIHKAAEKRRGKPAETH</sequence>
<dbReference type="RefSeq" id="WP_132321790.1">
    <property type="nucleotide sequence ID" value="NZ_FWZT01000016.1"/>
</dbReference>
<evidence type="ECO:0000259" key="2">
    <source>
        <dbReference type="Pfam" id="PF09832"/>
    </source>
</evidence>
<dbReference type="OrthoDB" id="490569at2"/>
<feature type="coiled-coil region" evidence="1">
    <location>
        <begin position="57"/>
        <end position="84"/>
    </location>
</feature>
<accession>A0A1Y6CFM5</accession>
<evidence type="ECO:0000256" key="1">
    <source>
        <dbReference type="SAM" id="Coils"/>
    </source>
</evidence>
<reference evidence="4" key="1">
    <citation type="submission" date="2017-04" db="EMBL/GenBank/DDBJ databases">
        <authorList>
            <person name="Varghese N."/>
            <person name="Submissions S."/>
        </authorList>
    </citation>
    <scope>NUCLEOTIDE SEQUENCE [LARGE SCALE GENOMIC DNA]</scope>
    <source>
        <strain evidence="4">RKEM611</strain>
    </source>
</reference>
<name>A0A1Y6CFM5_9BACT</name>
<dbReference type="STRING" id="1513793.SAMN06296036_11663"/>